<dbReference type="SUPFAM" id="SSF54427">
    <property type="entry name" value="NTF2-like"/>
    <property type="match status" value="1"/>
</dbReference>
<dbReference type="InterPro" id="IPR051906">
    <property type="entry name" value="TolC-like"/>
</dbReference>
<dbReference type="GO" id="GO:0015288">
    <property type="term" value="F:porin activity"/>
    <property type="evidence" value="ECO:0007669"/>
    <property type="project" value="TreeGrafter"/>
</dbReference>
<evidence type="ECO:0000256" key="5">
    <source>
        <dbReference type="ARBA" id="ARBA00022692"/>
    </source>
</evidence>
<keyword evidence="4" id="KW-1134">Transmembrane beta strand</keyword>
<evidence type="ECO:0000256" key="8">
    <source>
        <dbReference type="SAM" id="SignalP"/>
    </source>
</evidence>
<keyword evidence="6" id="KW-0472">Membrane</keyword>
<dbReference type="InterPro" id="IPR056203">
    <property type="entry name" value="Cds6_C"/>
</dbReference>
<name>A0A9X1YNE7_9BURK</name>
<keyword evidence="5" id="KW-0812">Transmembrane</keyword>
<dbReference type="InterPro" id="IPR032710">
    <property type="entry name" value="NTF2-like_dom_sf"/>
</dbReference>
<keyword evidence="7" id="KW-0998">Cell outer membrane</keyword>
<organism evidence="10 11">
    <name type="scientific">Scleromatobacter humisilvae</name>
    <dbReference type="NCBI Taxonomy" id="2897159"/>
    <lineage>
        <taxon>Bacteria</taxon>
        <taxon>Pseudomonadati</taxon>
        <taxon>Pseudomonadota</taxon>
        <taxon>Betaproteobacteria</taxon>
        <taxon>Burkholderiales</taxon>
        <taxon>Sphaerotilaceae</taxon>
        <taxon>Scleromatobacter</taxon>
    </lineage>
</organism>
<dbReference type="AlphaFoldDB" id="A0A9X1YNE7"/>
<dbReference type="NCBIfam" id="TIGR01844">
    <property type="entry name" value="type_I_sec_TolC"/>
    <property type="match status" value="1"/>
</dbReference>
<dbReference type="Pfam" id="PF24125">
    <property type="entry name" value="Cds6_C"/>
    <property type="match status" value="1"/>
</dbReference>
<evidence type="ECO:0000259" key="9">
    <source>
        <dbReference type="Pfam" id="PF24125"/>
    </source>
</evidence>
<comment type="similarity">
    <text evidence="2">Belongs to the outer membrane factor (OMF) (TC 1.B.17) family.</text>
</comment>
<dbReference type="Proteomes" id="UP001139353">
    <property type="component" value="Unassembled WGS sequence"/>
</dbReference>
<accession>A0A9X1YNE7</accession>
<evidence type="ECO:0000313" key="11">
    <source>
        <dbReference type="Proteomes" id="UP001139353"/>
    </source>
</evidence>
<dbReference type="PANTHER" id="PTHR30026:SF22">
    <property type="entry name" value="OUTER MEMBRANE EFFLUX PROTEIN"/>
    <property type="match status" value="1"/>
</dbReference>
<evidence type="ECO:0000256" key="2">
    <source>
        <dbReference type="ARBA" id="ARBA00007613"/>
    </source>
</evidence>
<feature type="signal peptide" evidence="8">
    <location>
        <begin position="1"/>
        <end position="20"/>
    </location>
</feature>
<evidence type="ECO:0000313" key="10">
    <source>
        <dbReference type="EMBL" id="MCK9689216.1"/>
    </source>
</evidence>
<dbReference type="Pfam" id="PF02321">
    <property type="entry name" value="OEP"/>
    <property type="match status" value="2"/>
</dbReference>
<comment type="subcellular location">
    <subcellularLocation>
        <location evidence="1">Cell outer membrane</location>
    </subcellularLocation>
</comment>
<comment type="caution">
    <text evidence="10">The sequence shown here is derived from an EMBL/GenBank/DDBJ whole genome shotgun (WGS) entry which is preliminary data.</text>
</comment>
<dbReference type="InterPro" id="IPR010130">
    <property type="entry name" value="T1SS_OMP_TolC"/>
</dbReference>
<dbReference type="GO" id="GO:0009279">
    <property type="term" value="C:cell outer membrane"/>
    <property type="evidence" value="ECO:0007669"/>
    <property type="project" value="UniProtKB-SubCell"/>
</dbReference>
<dbReference type="SUPFAM" id="SSF56954">
    <property type="entry name" value="Outer membrane efflux proteins (OEP)"/>
    <property type="match status" value="1"/>
</dbReference>
<sequence>MKKTFIRFSLLALASCAAMAQTNSPVAQSVQKAIEGNPEVAAKFNAFRASNDEIDITAGDWRPHLDASGTAGKRNYENTTSVPRDPRFYEGGARLELTQLLWDGLATHNEVERLGHVKLERYFDFLDSTEQFGLQAATAYYDVVRYRKLVALAEDNYIQHKVSFDQVQSRVSAGVGRGVDLEQVVARVALAESNLVTERANLHDVTERYIRIVGSVPPAENVSAVSMVRQLPATEADAMRTAALQSPAVAGAIESLRSARAAVAARKNPFQPKIEAHARGAAGHNLDGVLYQKHDVGAEISVTWNIFNGGSDSARERQYASLLTQAENLRDKACVDARQTVSVAFNDVRKLNEQLGYLDRNVVAIQKARDAYRQQFDIGQRSLLDLLNSENELYTAKRSYVLAEEDLATAIVRTYAGMGTLVQSLGLKKPDAQNLAPEADSWGIDGDASSRCPLDAIEVGGATFAQLDARADKLAAERLAHPVVAPAFAASAPTPTLRAVTANPAPALVSAPVNPTPAQSATIAAQRLQDWAAAWSSHDVDRYLGFYGPDFKPSKGTRDAWIAERRRLVGKPGAISVTLSNIQTRALTDTRVETRFDQSYASMNFKDTMHKTLVWDRVGGEWKIVGESNR</sequence>
<keyword evidence="3" id="KW-0813">Transport</keyword>
<dbReference type="GO" id="GO:0015562">
    <property type="term" value="F:efflux transmembrane transporter activity"/>
    <property type="evidence" value="ECO:0007669"/>
    <property type="project" value="InterPro"/>
</dbReference>
<dbReference type="RefSeq" id="WP_275685262.1">
    <property type="nucleotide sequence ID" value="NZ_JAJLJH010000012.1"/>
</dbReference>
<keyword evidence="8" id="KW-0732">Signal</keyword>
<feature type="domain" description="Cds6 C-terminal" evidence="9">
    <location>
        <begin position="526"/>
        <end position="627"/>
    </location>
</feature>
<dbReference type="Gene3D" id="1.20.1600.10">
    <property type="entry name" value="Outer membrane efflux proteins (OEP)"/>
    <property type="match status" value="1"/>
</dbReference>
<protein>
    <submittedName>
        <fullName evidence="10">TolC family outer membrane protein</fullName>
    </submittedName>
</protein>
<dbReference type="EMBL" id="JAJLJH010000012">
    <property type="protein sequence ID" value="MCK9689216.1"/>
    <property type="molecule type" value="Genomic_DNA"/>
</dbReference>
<evidence type="ECO:0000256" key="4">
    <source>
        <dbReference type="ARBA" id="ARBA00022452"/>
    </source>
</evidence>
<keyword evidence="11" id="KW-1185">Reference proteome</keyword>
<evidence type="ECO:0000256" key="6">
    <source>
        <dbReference type="ARBA" id="ARBA00023136"/>
    </source>
</evidence>
<dbReference type="GO" id="GO:1990281">
    <property type="term" value="C:efflux pump complex"/>
    <property type="evidence" value="ECO:0007669"/>
    <property type="project" value="TreeGrafter"/>
</dbReference>
<dbReference type="PANTHER" id="PTHR30026">
    <property type="entry name" value="OUTER MEMBRANE PROTEIN TOLC"/>
    <property type="match status" value="1"/>
</dbReference>
<reference evidence="10" key="1">
    <citation type="submission" date="2021-11" db="EMBL/GenBank/DDBJ databases">
        <title>BS-T2-15 a new species belonging to the Comamonadaceae family isolated from the soil of a French oak forest.</title>
        <authorList>
            <person name="Mieszkin S."/>
            <person name="Alain K."/>
        </authorList>
    </citation>
    <scope>NUCLEOTIDE SEQUENCE</scope>
    <source>
        <strain evidence="10">BS-T2-15</strain>
    </source>
</reference>
<dbReference type="InterPro" id="IPR003423">
    <property type="entry name" value="OMP_efflux"/>
</dbReference>
<gene>
    <name evidence="10" type="ORF">LPC04_26160</name>
</gene>
<feature type="chain" id="PRO_5040952408" evidence="8">
    <location>
        <begin position="21"/>
        <end position="630"/>
    </location>
</feature>
<dbReference type="Gene3D" id="3.10.450.50">
    <property type="match status" value="1"/>
</dbReference>
<evidence type="ECO:0000256" key="3">
    <source>
        <dbReference type="ARBA" id="ARBA00022448"/>
    </source>
</evidence>
<evidence type="ECO:0000256" key="1">
    <source>
        <dbReference type="ARBA" id="ARBA00004442"/>
    </source>
</evidence>
<evidence type="ECO:0000256" key="7">
    <source>
        <dbReference type="ARBA" id="ARBA00023237"/>
    </source>
</evidence>
<proteinExistence type="inferred from homology"/>